<evidence type="ECO:0000256" key="1">
    <source>
        <dbReference type="SAM" id="MobiDB-lite"/>
    </source>
</evidence>
<dbReference type="RefSeq" id="XP_016607721.1">
    <property type="nucleotide sequence ID" value="XM_016757404.1"/>
</dbReference>
<feature type="compositionally biased region" description="Polar residues" evidence="1">
    <location>
        <begin position="74"/>
        <end position="84"/>
    </location>
</feature>
<dbReference type="InParanoid" id="A0A0L0HF66"/>
<dbReference type="Proteomes" id="UP000053201">
    <property type="component" value="Unassembled WGS sequence"/>
</dbReference>
<dbReference type="GeneID" id="27692372"/>
<evidence type="ECO:0000313" key="2">
    <source>
        <dbReference type="EMBL" id="KNC99681.1"/>
    </source>
</evidence>
<sequence>MSLVQLLDDSYDSTTDDDDFSPPENALQDMSSSEDLQSDDTTKYLPSPISTKKRRKRRASSLEIHAYPKKRLKSSPSERFTNGTAFDLCGQFSDSEEEGDGDFLPGDDEMDSDNGNSDDDESDTLDDDEDTQSDSTFPTLKMTNHSPHYNEQRSLRSANLDIPVFTSDFDAFAISRMKAHQEAQETLSSTVVDTTEKAKAHASVKDKYDKSKKTLTRIEAQVEASRQKLWGVKGGLADVFKGVYEGVVKRMIARAAVDKSGMVEWDHRDGRTLASSQVSHFVRVLAKEIREARC</sequence>
<proteinExistence type="predicted"/>
<keyword evidence="3" id="KW-1185">Reference proteome</keyword>
<name>A0A0L0HF66_SPIPD</name>
<feature type="compositionally biased region" description="Polar residues" evidence="1">
    <location>
        <begin position="137"/>
        <end position="147"/>
    </location>
</feature>
<organism evidence="2 3">
    <name type="scientific">Spizellomyces punctatus (strain DAOM BR117)</name>
    <dbReference type="NCBI Taxonomy" id="645134"/>
    <lineage>
        <taxon>Eukaryota</taxon>
        <taxon>Fungi</taxon>
        <taxon>Fungi incertae sedis</taxon>
        <taxon>Chytridiomycota</taxon>
        <taxon>Chytridiomycota incertae sedis</taxon>
        <taxon>Chytridiomycetes</taxon>
        <taxon>Spizellomycetales</taxon>
        <taxon>Spizellomycetaceae</taxon>
        <taxon>Spizellomyces</taxon>
    </lineage>
</organism>
<feature type="compositionally biased region" description="Acidic residues" evidence="1">
    <location>
        <begin position="94"/>
        <end position="132"/>
    </location>
</feature>
<feature type="compositionally biased region" description="Acidic residues" evidence="1">
    <location>
        <begin position="9"/>
        <end position="21"/>
    </location>
</feature>
<gene>
    <name evidence="2" type="ORF">SPPG_09247</name>
</gene>
<reference evidence="2 3" key="1">
    <citation type="submission" date="2009-08" db="EMBL/GenBank/DDBJ databases">
        <title>The Genome Sequence of Spizellomyces punctatus strain DAOM BR117.</title>
        <authorList>
            <consortium name="The Broad Institute Genome Sequencing Platform"/>
            <person name="Russ C."/>
            <person name="Cuomo C."/>
            <person name="Shea T."/>
            <person name="Young S.K."/>
            <person name="Zeng Q."/>
            <person name="Koehrsen M."/>
            <person name="Haas B."/>
            <person name="Borodovsky M."/>
            <person name="Guigo R."/>
            <person name="Alvarado L."/>
            <person name="Berlin A."/>
            <person name="Bochicchio J."/>
            <person name="Borenstein D."/>
            <person name="Chapman S."/>
            <person name="Chen Z."/>
            <person name="Engels R."/>
            <person name="Freedman E."/>
            <person name="Gellesch M."/>
            <person name="Goldberg J."/>
            <person name="Griggs A."/>
            <person name="Gujja S."/>
            <person name="Heiman D."/>
            <person name="Hepburn T."/>
            <person name="Howarth C."/>
            <person name="Jen D."/>
            <person name="Larson L."/>
            <person name="Lewis B."/>
            <person name="Mehta T."/>
            <person name="Park D."/>
            <person name="Pearson M."/>
            <person name="Roberts A."/>
            <person name="Saif S."/>
            <person name="Shenoy N."/>
            <person name="Sisk P."/>
            <person name="Stolte C."/>
            <person name="Sykes S."/>
            <person name="Thomson T."/>
            <person name="Walk T."/>
            <person name="White J."/>
            <person name="Yandava C."/>
            <person name="Burger G."/>
            <person name="Gray M.W."/>
            <person name="Holland P.W.H."/>
            <person name="King N."/>
            <person name="Lang F.B.F."/>
            <person name="Roger A.J."/>
            <person name="Ruiz-Trillo I."/>
            <person name="Lander E."/>
            <person name="Nusbaum C."/>
        </authorList>
    </citation>
    <scope>NUCLEOTIDE SEQUENCE [LARGE SCALE GENOMIC DNA]</scope>
    <source>
        <strain evidence="2 3">DAOM BR117</strain>
    </source>
</reference>
<protein>
    <submittedName>
        <fullName evidence="2">Uncharacterized protein</fullName>
    </submittedName>
</protein>
<feature type="region of interest" description="Disordered" evidence="1">
    <location>
        <begin position="1"/>
        <end position="148"/>
    </location>
</feature>
<evidence type="ECO:0000313" key="3">
    <source>
        <dbReference type="Proteomes" id="UP000053201"/>
    </source>
</evidence>
<dbReference type="AlphaFoldDB" id="A0A0L0HF66"/>
<dbReference type="VEuPathDB" id="FungiDB:SPPG_09247"/>
<dbReference type="EMBL" id="KQ257457">
    <property type="protein sequence ID" value="KNC99681.1"/>
    <property type="molecule type" value="Genomic_DNA"/>
</dbReference>
<accession>A0A0L0HF66</accession>